<dbReference type="RefSeq" id="XP_018708107.1">
    <property type="nucleotide sequence ID" value="XM_018843657.1"/>
</dbReference>
<dbReference type="Proteomes" id="UP000076744">
    <property type="component" value="Unassembled WGS sequence"/>
</dbReference>
<sequence length="113" mass="13367">MIADPAQHGRDLVWQAQHELWKAAPDFKRVLELGMEALKDFTQPRDRANACLVVAKGHEGLRQWEFAYNYWSWCSSLYPESWNDELRARMEDCRRRRDEVERARRGSAGGYRP</sequence>
<evidence type="ECO:0000313" key="2">
    <source>
        <dbReference type="Proteomes" id="UP000076744"/>
    </source>
</evidence>
<gene>
    <name evidence="1" type="ORF">ISF_00050</name>
</gene>
<proteinExistence type="predicted"/>
<reference evidence="1 2" key="1">
    <citation type="journal article" date="2016" name="Genome Biol. Evol.">
        <title>Divergent and convergent evolution of fungal pathogenicity.</title>
        <authorList>
            <person name="Shang Y."/>
            <person name="Xiao G."/>
            <person name="Zheng P."/>
            <person name="Cen K."/>
            <person name="Zhan S."/>
            <person name="Wang C."/>
        </authorList>
    </citation>
    <scope>NUCLEOTIDE SEQUENCE [LARGE SCALE GENOMIC DNA]</scope>
    <source>
        <strain evidence="1 2">ARSEF 2679</strain>
    </source>
</reference>
<organism evidence="1 2">
    <name type="scientific">Cordyceps fumosorosea (strain ARSEF 2679)</name>
    <name type="common">Isaria fumosorosea</name>
    <dbReference type="NCBI Taxonomy" id="1081104"/>
    <lineage>
        <taxon>Eukaryota</taxon>
        <taxon>Fungi</taxon>
        <taxon>Dikarya</taxon>
        <taxon>Ascomycota</taxon>
        <taxon>Pezizomycotina</taxon>
        <taxon>Sordariomycetes</taxon>
        <taxon>Hypocreomycetidae</taxon>
        <taxon>Hypocreales</taxon>
        <taxon>Cordycipitaceae</taxon>
        <taxon>Cordyceps</taxon>
    </lineage>
</organism>
<evidence type="ECO:0000313" key="1">
    <source>
        <dbReference type="EMBL" id="OAA73149.1"/>
    </source>
</evidence>
<dbReference type="OrthoDB" id="4869908at2759"/>
<dbReference type="EMBL" id="AZHB01000001">
    <property type="protein sequence ID" value="OAA73149.1"/>
    <property type="molecule type" value="Genomic_DNA"/>
</dbReference>
<comment type="caution">
    <text evidence="1">The sequence shown here is derived from an EMBL/GenBank/DDBJ whole genome shotgun (WGS) entry which is preliminary data.</text>
</comment>
<dbReference type="GeneID" id="30016342"/>
<accession>A0A162MZN9</accession>
<evidence type="ECO:0008006" key="3">
    <source>
        <dbReference type="Google" id="ProtNLM"/>
    </source>
</evidence>
<protein>
    <recommendedName>
        <fullName evidence="3">Tetratricopeptide-like helical</fullName>
    </recommendedName>
</protein>
<keyword evidence="2" id="KW-1185">Reference proteome</keyword>
<name>A0A162MZN9_CORFA</name>
<dbReference type="AlphaFoldDB" id="A0A162MZN9"/>